<gene>
    <name evidence="14" type="ORF">C095_00585</name>
</gene>
<evidence type="ECO:0000256" key="10">
    <source>
        <dbReference type="ARBA" id="ARBA00023134"/>
    </source>
</evidence>
<keyword evidence="9" id="KW-0862">Zinc</keyword>
<dbReference type="GO" id="GO:0009231">
    <property type="term" value="P:riboflavin biosynthetic process"/>
    <property type="evidence" value="ECO:0007669"/>
    <property type="project" value="UniProtKB-UniPathway"/>
</dbReference>
<dbReference type="EMBL" id="AUZI01000007">
    <property type="protein sequence ID" value="KID50170.1"/>
    <property type="molecule type" value="Genomic_DNA"/>
</dbReference>
<dbReference type="GO" id="GO:0005525">
    <property type="term" value="F:GTP binding"/>
    <property type="evidence" value="ECO:0007669"/>
    <property type="project" value="UniProtKB-KW"/>
</dbReference>
<name>A0A0B4ET14_9FUSO</name>
<keyword evidence="10" id="KW-0342">GTP-binding</keyword>
<comment type="function">
    <text evidence="11">Catalyzes the conversion of GTP to 2,5-diamino-6-ribosylamino-4(3H)-pyrimidinone 5'-phosphate (DARP), formate and pyrophosphate.</text>
</comment>
<comment type="pathway">
    <text evidence="2">Cofactor biosynthesis; riboflavin biosynthesis; 5-amino-6-(D-ribitylamino)uracil from GTP: step 1/4.</text>
</comment>
<dbReference type="Gene3D" id="3.40.50.10990">
    <property type="entry name" value="GTP cyclohydrolase II"/>
    <property type="match status" value="1"/>
</dbReference>
<evidence type="ECO:0000256" key="7">
    <source>
        <dbReference type="ARBA" id="ARBA00022741"/>
    </source>
</evidence>
<comment type="caution">
    <text evidence="14">The sequence shown here is derived from an EMBL/GenBank/DDBJ whole genome shotgun (WGS) entry which is preliminary data.</text>
</comment>
<dbReference type="SUPFAM" id="SSF142695">
    <property type="entry name" value="RibA-like"/>
    <property type="match status" value="1"/>
</dbReference>
<dbReference type="InterPro" id="IPR032677">
    <property type="entry name" value="GTP_cyclohydro_II"/>
</dbReference>
<evidence type="ECO:0000256" key="1">
    <source>
        <dbReference type="ARBA" id="ARBA00001947"/>
    </source>
</evidence>
<protein>
    <recommendedName>
        <fullName evidence="4">GTP cyclohydrolase II</fullName>
        <ecNumber evidence="4">3.5.4.25</ecNumber>
    </recommendedName>
</protein>
<dbReference type="FunFam" id="3.40.50.10990:FF:000001">
    <property type="entry name" value="Riboflavin biosynthesis protein RibBA"/>
    <property type="match status" value="1"/>
</dbReference>
<accession>A0A0B4ET14</accession>
<evidence type="ECO:0000256" key="4">
    <source>
        <dbReference type="ARBA" id="ARBA00012762"/>
    </source>
</evidence>
<evidence type="ECO:0000259" key="13">
    <source>
        <dbReference type="Pfam" id="PF00925"/>
    </source>
</evidence>
<dbReference type="UniPathway" id="UPA00275"/>
<dbReference type="EC" id="3.5.4.25" evidence="4"/>
<reference evidence="14 15" key="1">
    <citation type="submission" date="2013-08" db="EMBL/GenBank/DDBJ databases">
        <title>An opportunistic ruminal bacterium that causes liver abscesses in cattle.</title>
        <authorList>
            <person name="Benahmed F.H."/>
            <person name="Rasmussen M."/>
            <person name="Harbottle H."/>
            <person name="Soppet D."/>
            <person name="Nagaraja T.G."/>
            <person name="Davidson M."/>
        </authorList>
    </citation>
    <scope>NUCLEOTIDE SEQUENCE [LARGE SCALE GENOMIC DNA]</scope>
    <source>
        <strain evidence="14 15">B35</strain>
    </source>
</reference>
<proteinExistence type="inferred from homology"/>
<comment type="similarity">
    <text evidence="3">In the N-terminal section; belongs to the DHBP synthase family.</text>
</comment>
<dbReference type="PATRIC" id="fig|1226633.4.peg.109"/>
<keyword evidence="7" id="KW-0547">Nucleotide-binding</keyword>
<dbReference type="PANTHER" id="PTHR21327:SF18">
    <property type="entry name" value="3,4-DIHYDROXY-2-BUTANONE 4-PHOSPHATE SYNTHASE"/>
    <property type="match status" value="1"/>
</dbReference>
<evidence type="ECO:0000256" key="9">
    <source>
        <dbReference type="ARBA" id="ARBA00022833"/>
    </source>
</evidence>
<dbReference type="NCBIfam" id="TIGR00505">
    <property type="entry name" value="ribA"/>
    <property type="match status" value="1"/>
</dbReference>
<keyword evidence="6" id="KW-0479">Metal-binding</keyword>
<dbReference type="GO" id="GO:0005829">
    <property type="term" value="C:cytosol"/>
    <property type="evidence" value="ECO:0007669"/>
    <property type="project" value="TreeGrafter"/>
</dbReference>
<dbReference type="AlphaFoldDB" id="A0A0B4ET14"/>
<evidence type="ECO:0000256" key="12">
    <source>
        <dbReference type="ARBA" id="ARBA00049295"/>
    </source>
</evidence>
<feature type="domain" description="GTP cyclohydrolase II" evidence="13">
    <location>
        <begin position="2"/>
        <end position="142"/>
    </location>
</feature>
<dbReference type="GO" id="GO:0003935">
    <property type="term" value="F:GTP cyclohydrolase II activity"/>
    <property type="evidence" value="ECO:0007669"/>
    <property type="project" value="UniProtKB-EC"/>
</dbReference>
<evidence type="ECO:0000256" key="11">
    <source>
        <dbReference type="ARBA" id="ARBA00043932"/>
    </source>
</evidence>
<comment type="cofactor">
    <cofactor evidence="1">
        <name>Zn(2+)</name>
        <dbReference type="ChEBI" id="CHEBI:29105"/>
    </cofactor>
</comment>
<keyword evidence="8" id="KW-0378">Hydrolase</keyword>
<dbReference type="InterPro" id="IPR000926">
    <property type="entry name" value="RibA"/>
</dbReference>
<evidence type="ECO:0000256" key="2">
    <source>
        <dbReference type="ARBA" id="ARBA00004853"/>
    </source>
</evidence>
<organism evidence="14 15">
    <name type="scientific">Fusobacterium necrophorum subsp. funduliforme B35</name>
    <dbReference type="NCBI Taxonomy" id="1226633"/>
    <lineage>
        <taxon>Bacteria</taxon>
        <taxon>Fusobacteriati</taxon>
        <taxon>Fusobacteriota</taxon>
        <taxon>Fusobacteriia</taxon>
        <taxon>Fusobacteriales</taxon>
        <taxon>Fusobacteriaceae</taxon>
        <taxon>Fusobacterium</taxon>
    </lineage>
</organism>
<evidence type="ECO:0000256" key="8">
    <source>
        <dbReference type="ARBA" id="ARBA00022801"/>
    </source>
</evidence>
<dbReference type="Proteomes" id="UP000031184">
    <property type="component" value="Unassembled WGS sequence"/>
</dbReference>
<dbReference type="PANTHER" id="PTHR21327">
    <property type="entry name" value="GTP CYCLOHYDROLASE II-RELATED"/>
    <property type="match status" value="1"/>
</dbReference>
<dbReference type="InterPro" id="IPR036144">
    <property type="entry name" value="RibA-like_sf"/>
</dbReference>
<evidence type="ECO:0000256" key="6">
    <source>
        <dbReference type="ARBA" id="ARBA00022723"/>
    </source>
</evidence>
<evidence type="ECO:0000313" key="14">
    <source>
        <dbReference type="EMBL" id="KID50170.1"/>
    </source>
</evidence>
<comment type="catalytic activity">
    <reaction evidence="12">
        <text>GTP + 4 H2O = 2,5-diamino-6-hydroxy-4-(5-phosphoribosylamino)-pyrimidine + formate + 2 phosphate + 3 H(+)</text>
        <dbReference type="Rhea" id="RHEA:23704"/>
        <dbReference type="ChEBI" id="CHEBI:15377"/>
        <dbReference type="ChEBI" id="CHEBI:15378"/>
        <dbReference type="ChEBI" id="CHEBI:15740"/>
        <dbReference type="ChEBI" id="CHEBI:37565"/>
        <dbReference type="ChEBI" id="CHEBI:43474"/>
        <dbReference type="ChEBI" id="CHEBI:58614"/>
        <dbReference type="EC" id="3.5.4.25"/>
    </reaction>
</comment>
<dbReference type="CDD" id="cd00641">
    <property type="entry name" value="GTP_cyclohydro2"/>
    <property type="match status" value="1"/>
</dbReference>
<sequence length="175" mass="19723">MDGKEHIALVKGDVRGKENVLVRVHSECFTGDILGSKRCDCGEQLHSAMRKIDREGEGIVLYLRQEGRGIGLINKLKAYKLQEEGLDTLDANLHLGFAGDLRDYGIAAQMLHALGVQSIRLLTNNPAKLEGLEEYGVKITGREEIEIDHNEVNEHYLLTKQLRMRHMLHVKKADK</sequence>
<evidence type="ECO:0000256" key="5">
    <source>
        <dbReference type="ARBA" id="ARBA00022619"/>
    </source>
</evidence>
<dbReference type="GO" id="GO:0046872">
    <property type="term" value="F:metal ion binding"/>
    <property type="evidence" value="ECO:0007669"/>
    <property type="project" value="UniProtKB-KW"/>
</dbReference>
<evidence type="ECO:0000256" key="3">
    <source>
        <dbReference type="ARBA" id="ARBA00005520"/>
    </source>
</evidence>
<keyword evidence="5" id="KW-0686">Riboflavin biosynthesis</keyword>
<dbReference type="Pfam" id="PF00925">
    <property type="entry name" value="GTP_cyclohydro2"/>
    <property type="match status" value="1"/>
</dbReference>
<dbReference type="NCBIfam" id="NF001591">
    <property type="entry name" value="PRK00393.1"/>
    <property type="match status" value="1"/>
</dbReference>
<evidence type="ECO:0000313" key="15">
    <source>
        <dbReference type="Proteomes" id="UP000031184"/>
    </source>
</evidence>